<comment type="subcellular location">
    <subcellularLocation>
        <location evidence="1">Golgi apparatus membrane</location>
        <topology evidence="1">Single-pass type I membrane protein</topology>
    </subcellularLocation>
</comment>
<protein>
    <submittedName>
        <fullName evidence="11">Transmembrane protein 59</fullName>
    </submittedName>
</protein>
<dbReference type="GO" id="GO:0000139">
    <property type="term" value="C:Golgi membrane"/>
    <property type="evidence" value="ECO:0007669"/>
    <property type="project" value="UniProtKB-SubCell"/>
</dbReference>
<dbReference type="EMBL" id="GFWZ01000414">
    <property type="protein sequence ID" value="MBW20404.1"/>
    <property type="molecule type" value="Transcribed_RNA"/>
</dbReference>
<evidence type="ECO:0000256" key="9">
    <source>
        <dbReference type="SAM" id="Phobius"/>
    </source>
</evidence>
<evidence type="ECO:0000256" key="1">
    <source>
        <dbReference type="ARBA" id="ARBA00004614"/>
    </source>
</evidence>
<reference evidence="11" key="1">
    <citation type="journal article" date="2017" name="Toxicon">
        <title>Venom-gland transcriptomics and venom proteomics of the Hentz striped scorpion (Centruroides hentzi; Buthidae) reveal high toxin diversity in a harmless member of a lethal family.</title>
        <authorList>
            <person name="Ward M.J."/>
            <person name="Ellsworth S.A."/>
            <person name="Rokyta D.R."/>
        </authorList>
    </citation>
    <scope>NUCLEOTIDE SEQUENCE</scope>
    <source>
        <tissue evidence="11">Venom gland</tissue>
    </source>
</reference>
<feature type="signal peptide" evidence="10">
    <location>
        <begin position="1"/>
        <end position="18"/>
    </location>
</feature>
<feature type="chain" id="PRO_5014445539" evidence="10">
    <location>
        <begin position="19"/>
        <end position="324"/>
    </location>
</feature>
<dbReference type="PANTHER" id="PTHR28652">
    <property type="entry name" value="TRANSMEMBRANE PROTEIN 59-LIKE PROTEIN"/>
    <property type="match status" value="1"/>
</dbReference>
<name>A0A2I9LPV0_9SCOR</name>
<comment type="similarity">
    <text evidence="2">Belongs to the TMEM59 family.</text>
</comment>
<dbReference type="Pfam" id="PF12280">
    <property type="entry name" value="BSMAP"/>
    <property type="match status" value="1"/>
</dbReference>
<keyword evidence="7 9" id="KW-0472">Membrane</keyword>
<keyword evidence="4 10" id="KW-0732">Signal</keyword>
<evidence type="ECO:0000256" key="2">
    <source>
        <dbReference type="ARBA" id="ARBA00009643"/>
    </source>
</evidence>
<keyword evidence="3 9" id="KW-0812">Transmembrane</keyword>
<evidence type="ECO:0000256" key="7">
    <source>
        <dbReference type="ARBA" id="ARBA00023136"/>
    </source>
</evidence>
<feature type="transmembrane region" description="Helical" evidence="9">
    <location>
        <begin position="250"/>
        <end position="274"/>
    </location>
</feature>
<evidence type="ECO:0000256" key="6">
    <source>
        <dbReference type="ARBA" id="ARBA00023034"/>
    </source>
</evidence>
<accession>A0A2I9LPV0</accession>
<keyword evidence="8" id="KW-0325">Glycoprotein</keyword>
<dbReference type="InterPro" id="IPR022065">
    <property type="entry name" value="Uncharacterised_TMEM59"/>
</dbReference>
<proteinExistence type="inferred from homology"/>
<dbReference type="AlphaFoldDB" id="A0A2I9LPV0"/>
<evidence type="ECO:0000256" key="3">
    <source>
        <dbReference type="ARBA" id="ARBA00022692"/>
    </source>
</evidence>
<sequence>MEAKVLFKVFIFFTFGHSLSYCNLFGKLNEDSESCEASCDKTYPLHTYPSAEHLTCCKRGCRLFAMIDLIHDADNINSTKDSCMASCMEAYSHTAERYACNLGCSNQVPFASQKQQEEQKQTLHLMMPLLYIQSMYNNIVDHVSRLVTKSWTLYIQQDNGKMVIVRSQPETVQEFSDTDEFIDSQENDFPNEPIRFEGAQMHRLTAYRSNSHYGVALGGFGREEVSRYPERTAAADWLGCISRQSGIPRWLLVLVLFLAVMVMVWLCCATAVTAPEQHLRPQKLHINGDLDYLLVCSPAEKIKIQPPQDPQAPPLPVKINLNQA</sequence>
<keyword evidence="6" id="KW-0333">Golgi apparatus</keyword>
<evidence type="ECO:0000256" key="4">
    <source>
        <dbReference type="ARBA" id="ARBA00022729"/>
    </source>
</evidence>
<dbReference type="PANTHER" id="PTHR28652:SF2">
    <property type="entry name" value="TRANSMEMBRANE PROTEIN 59-LIKE PROTEIN"/>
    <property type="match status" value="1"/>
</dbReference>
<keyword evidence="5 9" id="KW-1133">Transmembrane helix</keyword>
<evidence type="ECO:0000256" key="10">
    <source>
        <dbReference type="SAM" id="SignalP"/>
    </source>
</evidence>
<evidence type="ECO:0000256" key="5">
    <source>
        <dbReference type="ARBA" id="ARBA00022989"/>
    </source>
</evidence>
<evidence type="ECO:0000313" key="11">
    <source>
        <dbReference type="EMBL" id="MBW20404.1"/>
    </source>
</evidence>
<organism evidence="11">
    <name type="scientific">Centruroides hentzi</name>
    <dbReference type="NCBI Taxonomy" id="88313"/>
    <lineage>
        <taxon>Eukaryota</taxon>
        <taxon>Metazoa</taxon>
        <taxon>Ecdysozoa</taxon>
        <taxon>Arthropoda</taxon>
        <taxon>Chelicerata</taxon>
        <taxon>Arachnida</taxon>
        <taxon>Scorpiones</taxon>
        <taxon>Buthida</taxon>
        <taxon>Buthoidea</taxon>
        <taxon>Buthidae</taxon>
        <taxon>Centruroides</taxon>
    </lineage>
</organism>
<evidence type="ECO:0000256" key="8">
    <source>
        <dbReference type="ARBA" id="ARBA00023180"/>
    </source>
</evidence>